<proteinExistence type="predicted"/>
<protein>
    <submittedName>
        <fullName evidence="1">Uncharacterized protein</fullName>
    </submittedName>
</protein>
<keyword evidence="2" id="KW-1185">Reference proteome</keyword>
<evidence type="ECO:0000313" key="2">
    <source>
        <dbReference type="Proteomes" id="UP001465668"/>
    </source>
</evidence>
<gene>
    <name evidence="1" type="ORF">SCAR479_04549</name>
</gene>
<comment type="caution">
    <text evidence="1">The sequence shown here is derived from an EMBL/GenBank/DDBJ whole genome shotgun (WGS) entry which is preliminary data.</text>
</comment>
<organism evidence="1 2">
    <name type="scientific">Seiridium cardinale</name>
    <dbReference type="NCBI Taxonomy" id="138064"/>
    <lineage>
        <taxon>Eukaryota</taxon>
        <taxon>Fungi</taxon>
        <taxon>Dikarya</taxon>
        <taxon>Ascomycota</taxon>
        <taxon>Pezizomycotina</taxon>
        <taxon>Sordariomycetes</taxon>
        <taxon>Xylariomycetidae</taxon>
        <taxon>Amphisphaeriales</taxon>
        <taxon>Sporocadaceae</taxon>
        <taxon>Seiridium</taxon>
    </lineage>
</organism>
<dbReference type="EMBL" id="JARVKM010000015">
    <property type="protein sequence ID" value="KAK9778527.1"/>
    <property type="molecule type" value="Genomic_DNA"/>
</dbReference>
<name>A0ABR2XXP6_9PEZI</name>
<reference evidence="1 2" key="1">
    <citation type="submission" date="2024-02" db="EMBL/GenBank/DDBJ databases">
        <title>First draft genome assembly of two strains of Seiridium cardinale.</title>
        <authorList>
            <person name="Emiliani G."/>
            <person name="Scali E."/>
        </authorList>
    </citation>
    <scope>NUCLEOTIDE SEQUENCE [LARGE SCALE GENOMIC DNA]</scope>
    <source>
        <strain evidence="1 2">BM-138-000479</strain>
    </source>
</reference>
<evidence type="ECO:0000313" key="1">
    <source>
        <dbReference type="EMBL" id="KAK9778527.1"/>
    </source>
</evidence>
<accession>A0ABR2XXP6</accession>
<dbReference type="Proteomes" id="UP001465668">
    <property type="component" value="Unassembled WGS sequence"/>
</dbReference>
<sequence length="370" mass="42066">MPQPNTFPNEIWLLVAVESHGRGLTGIAGASTHMRNMLISHLAERLRFQGTQGEVVTARHNLQDTQLLRYDRTSRLPPILPFVRRVAIVVNEAVPAIPIVPDGQLPLPTGGIDLPVEIARLLVSSQIPTFDSLFLDIWDMHLTQVSLMIGKMSTSKKVAAKCFRIRCQPHGNHPTVCCLEPATLKALYLYEEPCITMLIPSATEFHHIERLRFQIPSPILYFKLGMAFPKLQWLIMCRCDSVSRPEQKFYSLAQRANQTWFQSRDWIFFHRAVKGLQHLRRLAIHIDPICTSNSAIRTPDPDNSRLHGNISSRALEILPSLEEVCVSTIWPFYWRATRVEGQGIRLERKNASGLEQGEDWPYGLFGNGYD</sequence>